<dbReference type="AlphaFoldDB" id="G2YBD9"/>
<proteinExistence type="predicted"/>
<organism evidence="1 2">
    <name type="scientific">Botryotinia fuckeliana (strain T4)</name>
    <name type="common">Noble rot fungus</name>
    <name type="synonym">Botrytis cinerea</name>
    <dbReference type="NCBI Taxonomy" id="999810"/>
    <lineage>
        <taxon>Eukaryota</taxon>
        <taxon>Fungi</taxon>
        <taxon>Dikarya</taxon>
        <taxon>Ascomycota</taxon>
        <taxon>Pezizomycotina</taxon>
        <taxon>Leotiomycetes</taxon>
        <taxon>Helotiales</taxon>
        <taxon>Sclerotiniaceae</taxon>
        <taxon>Botrytis</taxon>
    </lineage>
</organism>
<protein>
    <submittedName>
        <fullName evidence="1">Uncharacterized protein</fullName>
    </submittedName>
</protein>
<dbReference type="EMBL" id="FQ790311">
    <property type="protein sequence ID" value="CCD34530.1"/>
    <property type="molecule type" value="Genomic_DNA"/>
</dbReference>
<dbReference type="HOGENOM" id="CLU_3032096_0_0_1"/>
<gene>
    <name evidence="1" type="ORF">BofuT4_uP102310.1</name>
</gene>
<dbReference type="Proteomes" id="UP000008177">
    <property type="component" value="Unplaced contigs"/>
</dbReference>
<name>G2YBD9_BOTF4</name>
<dbReference type="InParanoid" id="G2YBD9"/>
<evidence type="ECO:0000313" key="2">
    <source>
        <dbReference type="Proteomes" id="UP000008177"/>
    </source>
</evidence>
<accession>G2YBD9</accession>
<sequence>MCMQVCRSLANRKVQHEVGFLNSKDLQACFVVKDGYMPMAQEPQCPRTAGLPMPG</sequence>
<reference evidence="2" key="1">
    <citation type="journal article" date="2011" name="PLoS Genet.">
        <title>Genomic analysis of the necrotrophic fungal pathogens Sclerotinia sclerotiorum and Botrytis cinerea.</title>
        <authorList>
            <person name="Amselem J."/>
            <person name="Cuomo C.A."/>
            <person name="van Kan J.A."/>
            <person name="Viaud M."/>
            <person name="Benito E.P."/>
            <person name="Couloux A."/>
            <person name="Coutinho P.M."/>
            <person name="de Vries R.P."/>
            <person name="Dyer P.S."/>
            <person name="Fillinger S."/>
            <person name="Fournier E."/>
            <person name="Gout L."/>
            <person name="Hahn M."/>
            <person name="Kohn L."/>
            <person name="Lapalu N."/>
            <person name="Plummer K.M."/>
            <person name="Pradier J.M."/>
            <person name="Quevillon E."/>
            <person name="Sharon A."/>
            <person name="Simon A."/>
            <person name="ten Have A."/>
            <person name="Tudzynski B."/>
            <person name="Tudzynski P."/>
            <person name="Wincker P."/>
            <person name="Andrew M."/>
            <person name="Anthouard V."/>
            <person name="Beever R.E."/>
            <person name="Beffa R."/>
            <person name="Benoit I."/>
            <person name="Bouzid O."/>
            <person name="Brault B."/>
            <person name="Chen Z."/>
            <person name="Choquer M."/>
            <person name="Collemare J."/>
            <person name="Cotton P."/>
            <person name="Danchin E.G."/>
            <person name="Da Silva C."/>
            <person name="Gautier A."/>
            <person name="Giraud C."/>
            <person name="Giraud T."/>
            <person name="Gonzalez C."/>
            <person name="Grossetete S."/>
            <person name="Guldener U."/>
            <person name="Henrissat B."/>
            <person name="Howlett B.J."/>
            <person name="Kodira C."/>
            <person name="Kretschmer M."/>
            <person name="Lappartient A."/>
            <person name="Leroch M."/>
            <person name="Levis C."/>
            <person name="Mauceli E."/>
            <person name="Neuveglise C."/>
            <person name="Oeser B."/>
            <person name="Pearson M."/>
            <person name="Poulain J."/>
            <person name="Poussereau N."/>
            <person name="Quesneville H."/>
            <person name="Rascle C."/>
            <person name="Schumacher J."/>
            <person name="Segurens B."/>
            <person name="Sexton A."/>
            <person name="Silva E."/>
            <person name="Sirven C."/>
            <person name="Soanes D.M."/>
            <person name="Talbot N.J."/>
            <person name="Templeton M."/>
            <person name="Yandava C."/>
            <person name="Yarden O."/>
            <person name="Zeng Q."/>
            <person name="Rollins J.A."/>
            <person name="Lebrun M.H."/>
            <person name="Dickman M."/>
        </authorList>
    </citation>
    <scope>NUCLEOTIDE SEQUENCE [LARGE SCALE GENOMIC DNA]</scope>
    <source>
        <strain evidence="2">T4</strain>
    </source>
</reference>
<evidence type="ECO:0000313" key="1">
    <source>
        <dbReference type="EMBL" id="CCD34530.1"/>
    </source>
</evidence>